<dbReference type="WBParaSite" id="PgR318X_g001_t01">
    <property type="protein sequence ID" value="PgR318X_g001_t01"/>
    <property type="gene ID" value="PgR318X_g001"/>
</dbReference>
<dbReference type="AlphaFoldDB" id="A0A915CKE8"/>
<reference evidence="2" key="1">
    <citation type="submission" date="2022-11" db="UniProtKB">
        <authorList>
            <consortium name="WormBaseParasite"/>
        </authorList>
    </citation>
    <scope>IDENTIFICATION</scope>
</reference>
<evidence type="ECO:0000313" key="2">
    <source>
        <dbReference type="WBParaSite" id="PgR318X_g001_t01"/>
    </source>
</evidence>
<evidence type="ECO:0000313" key="1">
    <source>
        <dbReference type="Proteomes" id="UP000887569"/>
    </source>
</evidence>
<proteinExistence type="predicted"/>
<protein>
    <submittedName>
        <fullName evidence="2">Uncharacterized protein</fullName>
    </submittedName>
</protein>
<sequence>MTEGEVKQVGTVFDDRELRKARDGVKGSFLTDEVGLLDMIETGFYYTCRKGLFSIWRFGAVGRIADCFWGEHATIAGACYMPFKGEQAEQEKRWCLSQVD</sequence>
<accession>A0A915CKE8</accession>
<dbReference type="Proteomes" id="UP000887569">
    <property type="component" value="Unplaced"/>
</dbReference>
<organism evidence="1 2">
    <name type="scientific">Parascaris univalens</name>
    <name type="common">Nematode worm</name>
    <dbReference type="NCBI Taxonomy" id="6257"/>
    <lineage>
        <taxon>Eukaryota</taxon>
        <taxon>Metazoa</taxon>
        <taxon>Ecdysozoa</taxon>
        <taxon>Nematoda</taxon>
        <taxon>Chromadorea</taxon>
        <taxon>Rhabditida</taxon>
        <taxon>Spirurina</taxon>
        <taxon>Ascaridomorpha</taxon>
        <taxon>Ascaridoidea</taxon>
        <taxon>Ascarididae</taxon>
        <taxon>Parascaris</taxon>
    </lineage>
</organism>
<name>A0A915CKE8_PARUN</name>
<keyword evidence="1" id="KW-1185">Reference proteome</keyword>